<feature type="transmembrane region" description="Helical" evidence="7">
    <location>
        <begin position="66"/>
        <end position="86"/>
    </location>
</feature>
<feature type="transmembrane region" description="Helical" evidence="7">
    <location>
        <begin position="35"/>
        <end position="54"/>
    </location>
</feature>
<keyword evidence="3" id="KW-0813">Transport</keyword>
<dbReference type="PANTHER" id="PTHR31326">
    <property type="entry name" value="PROTEIN CLT2, CHLOROPLASTIC"/>
    <property type="match status" value="1"/>
</dbReference>
<evidence type="ECO:0000256" key="5">
    <source>
        <dbReference type="ARBA" id="ARBA00022989"/>
    </source>
</evidence>
<reference evidence="8" key="1">
    <citation type="submission" date="2023-01" db="EMBL/GenBank/DDBJ databases">
        <title>Genome assembly of the deep-sea coral Lophelia pertusa.</title>
        <authorList>
            <person name="Herrera S."/>
            <person name="Cordes E."/>
        </authorList>
    </citation>
    <scope>NUCLEOTIDE SEQUENCE</scope>
    <source>
        <strain evidence="8">USNM1676648</strain>
        <tissue evidence="8">Polyp</tissue>
    </source>
</reference>
<evidence type="ECO:0000256" key="3">
    <source>
        <dbReference type="ARBA" id="ARBA00022448"/>
    </source>
</evidence>
<evidence type="ECO:0000256" key="4">
    <source>
        <dbReference type="ARBA" id="ARBA00022692"/>
    </source>
</evidence>
<dbReference type="GO" id="GO:0016020">
    <property type="term" value="C:membrane"/>
    <property type="evidence" value="ECO:0007669"/>
    <property type="project" value="UniProtKB-SubCell"/>
</dbReference>
<name>A0A9W9YX50_9CNID</name>
<keyword evidence="9" id="KW-1185">Reference proteome</keyword>
<keyword evidence="4 7" id="KW-0812">Transmembrane</keyword>
<feature type="transmembrane region" description="Helical" evidence="7">
    <location>
        <begin position="12"/>
        <end position="29"/>
    </location>
</feature>
<evidence type="ECO:0000313" key="8">
    <source>
        <dbReference type="EMBL" id="KAJ7371045.1"/>
    </source>
</evidence>
<dbReference type="EMBL" id="MU826852">
    <property type="protein sequence ID" value="KAJ7371045.1"/>
    <property type="molecule type" value="Genomic_DNA"/>
</dbReference>
<comment type="subcellular location">
    <subcellularLocation>
        <location evidence="1">Membrane</location>
        <topology evidence="1">Multi-pass membrane protein</topology>
    </subcellularLocation>
</comment>
<evidence type="ECO:0000256" key="7">
    <source>
        <dbReference type="SAM" id="Phobius"/>
    </source>
</evidence>
<evidence type="ECO:0000256" key="6">
    <source>
        <dbReference type="ARBA" id="ARBA00023136"/>
    </source>
</evidence>
<comment type="caution">
    <text evidence="8">The sequence shown here is derived from an EMBL/GenBank/DDBJ whole genome shotgun (WGS) entry which is preliminary data.</text>
</comment>
<gene>
    <name evidence="8" type="ORF">OS493_028207</name>
</gene>
<comment type="similarity">
    <text evidence="2">Belongs to the CRT-like transporter family.</text>
</comment>
<protein>
    <submittedName>
        <fullName evidence="8">Uncharacterized protein</fullName>
    </submittedName>
</protein>
<dbReference type="PROSITE" id="PS51257">
    <property type="entry name" value="PROKAR_LIPOPROTEIN"/>
    <property type="match status" value="1"/>
</dbReference>
<dbReference type="AlphaFoldDB" id="A0A9W9YX50"/>
<sequence>MFLDSRCTCISIYYCYIMAVSGCALLLRYSEGATLLAIVMSLCTPLGFMFWMLFQEKPFHWHPYFHTSSWISVAALIIMIPAAFIYNTGMPEKEREEITPTDPER</sequence>
<dbReference type="OrthoDB" id="5982788at2759"/>
<accession>A0A9W9YX50</accession>
<evidence type="ECO:0000256" key="2">
    <source>
        <dbReference type="ARBA" id="ARBA00006690"/>
    </source>
</evidence>
<evidence type="ECO:0000313" key="9">
    <source>
        <dbReference type="Proteomes" id="UP001163046"/>
    </source>
</evidence>
<dbReference type="PANTHER" id="PTHR31326:SF1">
    <property type="entry name" value="PROTEIN CLT2, CHLOROPLASTIC"/>
    <property type="match status" value="1"/>
</dbReference>
<dbReference type="InterPro" id="IPR013936">
    <property type="entry name" value="CRT-like"/>
</dbReference>
<evidence type="ECO:0000256" key="1">
    <source>
        <dbReference type="ARBA" id="ARBA00004141"/>
    </source>
</evidence>
<keyword evidence="6 7" id="KW-0472">Membrane</keyword>
<proteinExistence type="inferred from homology"/>
<organism evidence="8 9">
    <name type="scientific">Desmophyllum pertusum</name>
    <dbReference type="NCBI Taxonomy" id="174260"/>
    <lineage>
        <taxon>Eukaryota</taxon>
        <taxon>Metazoa</taxon>
        <taxon>Cnidaria</taxon>
        <taxon>Anthozoa</taxon>
        <taxon>Hexacorallia</taxon>
        <taxon>Scleractinia</taxon>
        <taxon>Caryophylliina</taxon>
        <taxon>Caryophylliidae</taxon>
        <taxon>Desmophyllum</taxon>
    </lineage>
</organism>
<keyword evidence="5 7" id="KW-1133">Transmembrane helix</keyword>
<dbReference type="Proteomes" id="UP001163046">
    <property type="component" value="Unassembled WGS sequence"/>
</dbReference>